<dbReference type="AlphaFoldDB" id="A0A8S1L1Y0"/>
<dbReference type="GO" id="GO:0044773">
    <property type="term" value="P:mitotic DNA damage checkpoint signaling"/>
    <property type="evidence" value="ECO:0007669"/>
    <property type="project" value="TreeGrafter"/>
</dbReference>
<reference evidence="6" key="1">
    <citation type="submission" date="2021-01" db="EMBL/GenBank/DDBJ databases">
        <authorList>
            <consortium name="Genoscope - CEA"/>
            <person name="William W."/>
        </authorList>
    </citation>
    <scope>NUCLEOTIDE SEQUENCE</scope>
</reference>
<dbReference type="InterPro" id="IPR000719">
    <property type="entry name" value="Prot_kinase_dom"/>
</dbReference>
<dbReference type="PROSITE" id="PS50011">
    <property type="entry name" value="PROTEIN_KINASE_DOM"/>
    <property type="match status" value="1"/>
</dbReference>
<feature type="domain" description="Protein kinase" evidence="5">
    <location>
        <begin position="8"/>
        <end position="270"/>
    </location>
</feature>
<feature type="compositionally biased region" description="Low complexity" evidence="4">
    <location>
        <begin position="401"/>
        <end position="421"/>
    </location>
</feature>
<evidence type="ECO:0000256" key="2">
    <source>
        <dbReference type="ARBA" id="ARBA00022840"/>
    </source>
</evidence>
<dbReference type="GO" id="GO:0005524">
    <property type="term" value="F:ATP binding"/>
    <property type="evidence" value="ECO:0007669"/>
    <property type="project" value="UniProtKB-UniRule"/>
</dbReference>
<dbReference type="InterPro" id="IPR017441">
    <property type="entry name" value="Protein_kinase_ATP_BS"/>
</dbReference>
<dbReference type="InterPro" id="IPR008271">
    <property type="entry name" value="Ser/Thr_kinase_AS"/>
</dbReference>
<dbReference type="PROSITE" id="PS00107">
    <property type="entry name" value="PROTEIN_KINASE_ATP"/>
    <property type="match status" value="1"/>
</dbReference>
<comment type="caution">
    <text evidence="6">The sequence shown here is derived from an EMBL/GenBank/DDBJ whole genome shotgun (WGS) entry which is preliminary data.</text>
</comment>
<dbReference type="PROSITE" id="PS00108">
    <property type="entry name" value="PROTEIN_KINASE_ST"/>
    <property type="match status" value="1"/>
</dbReference>
<dbReference type="GO" id="GO:0005634">
    <property type="term" value="C:nucleus"/>
    <property type="evidence" value="ECO:0007669"/>
    <property type="project" value="TreeGrafter"/>
</dbReference>
<dbReference type="SMART" id="SM00220">
    <property type="entry name" value="S_TKc"/>
    <property type="match status" value="1"/>
</dbReference>
<keyword evidence="2 3" id="KW-0067">ATP-binding</keyword>
<dbReference type="PANTHER" id="PTHR44167">
    <property type="entry name" value="OVARIAN-SPECIFIC SERINE/THREONINE-PROTEIN KINASE LOK-RELATED"/>
    <property type="match status" value="1"/>
</dbReference>
<dbReference type="OrthoDB" id="7869584at2759"/>
<dbReference type="EMBL" id="CAJJDN010000013">
    <property type="protein sequence ID" value="CAD8059403.1"/>
    <property type="molecule type" value="Genomic_DNA"/>
</dbReference>
<evidence type="ECO:0000256" key="1">
    <source>
        <dbReference type="ARBA" id="ARBA00022741"/>
    </source>
</evidence>
<dbReference type="PANTHER" id="PTHR44167:SF24">
    <property type="entry name" value="SERINE_THREONINE-PROTEIN KINASE CHK2"/>
    <property type="match status" value="1"/>
</dbReference>
<evidence type="ECO:0000256" key="3">
    <source>
        <dbReference type="PROSITE-ProRule" id="PRU10141"/>
    </source>
</evidence>
<proteinExistence type="predicted"/>
<protein>
    <recommendedName>
        <fullName evidence="5">Protein kinase domain-containing protein</fullName>
    </recommendedName>
</protein>
<dbReference type="Proteomes" id="UP000692954">
    <property type="component" value="Unassembled WGS sequence"/>
</dbReference>
<dbReference type="GO" id="GO:0004674">
    <property type="term" value="F:protein serine/threonine kinase activity"/>
    <property type="evidence" value="ECO:0007669"/>
    <property type="project" value="TreeGrafter"/>
</dbReference>
<evidence type="ECO:0000259" key="5">
    <source>
        <dbReference type="PROSITE" id="PS50011"/>
    </source>
</evidence>
<evidence type="ECO:0000313" key="7">
    <source>
        <dbReference type="Proteomes" id="UP000692954"/>
    </source>
</evidence>
<organism evidence="6 7">
    <name type="scientific">Paramecium sonneborni</name>
    <dbReference type="NCBI Taxonomy" id="65129"/>
    <lineage>
        <taxon>Eukaryota</taxon>
        <taxon>Sar</taxon>
        <taxon>Alveolata</taxon>
        <taxon>Ciliophora</taxon>
        <taxon>Intramacronucleata</taxon>
        <taxon>Oligohymenophorea</taxon>
        <taxon>Peniculida</taxon>
        <taxon>Parameciidae</taxon>
        <taxon>Paramecium</taxon>
    </lineage>
</organism>
<dbReference type="GO" id="GO:0005737">
    <property type="term" value="C:cytoplasm"/>
    <property type="evidence" value="ECO:0007669"/>
    <property type="project" value="TreeGrafter"/>
</dbReference>
<sequence length="564" mass="66066">MQIKIRNYTVQNIIGKGANAFVYYVQDEKFNQYALKAQSKITDIEKKLNDFIQNIKFQNVINTYEQFSYNEGLIDYFIIIMDYCNIGDLYKYLQQQYAYLNNQHRKDMLFQIAFGIWEIHTVDIIHRDIKPSNILIQLVDQNNYVIKICDLGLSKTHQVDILHTMNIGTPCYMAPEQIDSSQKKATYDKSVDVWAFGALIYDFFSNQQLFFGNGIYQIFEQIQQGTNILQKLQEKISDQQLLEIAVSCLQQKPSDRPNIEQILLKLNPSLFQTKSQKFFQENKNFQQQQSCSCSCSCSEIQQVNLSVQQNYQQPNQNIEQNSIQQSTTQIQQNCLQQSDSETQLNQVQQPILLENQLKKTSQLELPTKINKTSDSNQQIQIIQSQDYQQDEIIQQKKESLNQQNYQQPNQNEEQNSIQQSIPQVQQNCLEEPNSDTQLNQLQQPVFLEKSQNKESLQEFPNNQINQNDQNIQSELVIEKNEKKIPTPKQIDDINIVPSSKVQSKLKSNNYIKNQVKLRTRFHNQNLIDKLCQNIDEGFSKNQIENYLNNQLEEILEQQLFQVNQ</sequence>
<feature type="binding site" evidence="3">
    <location>
        <position position="36"/>
    </location>
    <ligand>
        <name>ATP</name>
        <dbReference type="ChEBI" id="CHEBI:30616"/>
    </ligand>
</feature>
<dbReference type="Pfam" id="PF00069">
    <property type="entry name" value="Pkinase"/>
    <property type="match status" value="1"/>
</dbReference>
<feature type="region of interest" description="Disordered" evidence="4">
    <location>
        <begin position="399"/>
        <end position="423"/>
    </location>
</feature>
<name>A0A8S1L1Y0_9CILI</name>
<keyword evidence="1 3" id="KW-0547">Nucleotide-binding</keyword>
<gene>
    <name evidence="6" type="ORF">PSON_ATCC_30995.1.T0130226</name>
</gene>
<evidence type="ECO:0000256" key="4">
    <source>
        <dbReference type="SAM" id="MobiDB-lite"/>
    </source>
</evidence>
<keyword evidence="7" id="KW-1185">Reference proteome</keyword>
<evidence type="ECO:0000313" key="6">
    <source>
        <dbReference type="EMBL" id="CAD8059403.1"/>
    </source>
</evidence>
<accession>A0A8S1L1Y0</accession>